<organism evidence="1 2">
    <name type="scientific">Microlunatus panaciterrae</name>
    <dbReference type="NCBI Taxonomy" id="400768"/>
    <lineage>
        <taxon>Bacteria</taxon>
        <taxon>Bacillati</taxon>
        <taxon>Actinomycetota</taxon>
        <taxon>Actinomycetes</taxon>
        <taxon>Propionibacteriales</taxon>
        <taxon>Propionibacteriaceae</taxon>
        <taxon>Microlunatus</taxon>
    </lineage>
</organism>
<dbReference type="GO" id="GO:0004557">
    <property type="term" value="F:alpha-galactosidase activity"/>
    <property type="evidence" value="ECO:0007669"/>
    <property type="project" value="UniProtKB-EC"/>
</dbReference>
<name>A0ABS2RFB1_9ACTN</name>
<dbReference type="Proteomes" id="UP000704762">
    <property type="component" value="Unassembled WGS sequence"/>
</dbReference>
<proteinExistence type="predicted"/>
<protein>
    <submittedName>
        <fullName evidence="1">Alpha-galactosidase</fullName>
        <ecNumber evidence="1">3.2.1.22</ecNumber>
    </submittedName>
</protein>
<dbReference type="Gene3D" id="3.20.20.70">
    <property type="entry name" value="Aldolase class I"/>
    <property type="match status" value="1"/>
</dbReference>
<dbReference type="SUPFAM" id="SSF51445">
    <property type="entry name" value="(Trans)glycosidases"/>
    <property type="match status" value="1"/>
</dbReference>
<evidence type="ECO:0000313" key="1">
    <source>
        <dbReference type="EMBL" id="MBM7797681.1"/>
    </source>
</evidence>
<gene>
    <name evidence="1" type="ORF">JOE57_000602</name>
</gene>
<accession>A0ABS2RFB1</accession>
<dbReference type="Pfam" id="PF02065">
    <property type="entry name" value="Melibiase"/>
    <property type="match status" value="1"/>
</dbReference>
<dbReference type="EMBL" id="JAFBCF010000001">
    <property type="protein sequence ID" value="MBM7797681.1"/>
    <property type="molecule type" value="Genomic_DNA"/>
</dbReference>
<sequence length="646" mass="71027">MTSNHDALEEQVQKVPFKISYLRRVEVDGARPEWVHDEPVDNGDGSSKVTSIAGQVVATTRVERSGQALTATTSLTNRGDQGVSLSCLQPLSLELSESVDAVHGFSSSWGLEYEPMEFDPETELVLAVLSGRSSQGADPWLAVESETGSVVVSPHWSGNWQILSTPLPPHGHRLTVGLHPDDLSLRLSAGETIELPAVSVSWGDSTAEASAELVREALTRVPAGPPLLTEWNHWWPYEDQEITEDVFLDNAGRAAELGLEVAVLDAGWFGDSAVDSNWVEQRGDWHLVNLARFPHGLTWLADETRRRGIDFGIWIEAEAVGVKAELRRLHPELMATSSAVGSEPAFLGYVCLGSPAARDFVTDTVRRLITSTRARWIKWDFNLDPGLGCDRDDHGHLPGEGLVRHYEGLYRVFDMLKAEFPDTVFEACSSGGLRIDLGLAEHVDCLFLSDPDWTEHHLACLWGAARLLPPRQILHWVQSEWRGEHRFQKVDYSGSLISAEQFDAKVQAAMLHRFGIAARLTEMRPDLLDRLAQHVRAYQDVIRPILERGVLVPLGAQPLREEKGHRLPAFQLTSGDEHVVAAFRLPPAGGWEPVRPLGLDPSGTYRVTVLDLGASTASDCDGATLLADGIPLPADRTSTLVHLTAL</sequence>
<keyword evidence="1" id="KW-0326">Glycosidase</keyword>
<dbReference type="Gene3D" id="2.70.98.60">
    <property type="entry name" value="alpha-galactosidase from lactobacil brevis"/>
    <property type="match status" value="1"/>
</dbReference>
<dbReference type="PRINTS" id="PR00743">
    <property type="entry name" value="GLHYDRLASE36"/>
</dbReference>
<dbReference type="InterPro" id="IPR038417">
    <property type="entry name" value="Alpga-gal_N_sf"/>
</dbReference>
<comment type="caution">
    <text evidence="1">The sequence shown here is derived from an EMBL/GenBank/DDBJ whole genome shotgun (WGS) entry which is preliminary data.</text>
</comment>
<dbReference type="EC" id="3.2.1.22" evidence="1"/>
<dbReference type="InterPro" id="IPR013785">
    <property type="entry name" value="Aldolase_TIM"/>
</dbReference>
<dbReference type="InterPro" id="IPR017853">
    <property type="entry name" value="GH"/>
</dbReference>
<evidence type="ECO:0000313" key="2">
    <source>
        <dbReference type="Proteomes" id="UP000704762"/>
    </source>
</evidence>
<dbReference type="CDD" id="cd14791">
    <property type="entry name" value="GH36"/>
    <property type="match status" value="1"/>
</dbReference>
<dbReference type="InterPro" id="IPR002252">
    <property type="entry name" value="Glyco_hydro_36"/>
</dbReference>
<keyword evidence="2" id="KW-1185">Reference proteome</keyword>
<keyword evidence="1" id="KW-0378">Hydrolase</keyword>
<reference evidence="1 2" key="1">
    <citation type="submission" date="2021-01" db="EMBL/GenBank/DDBJ databases">
        <title>Sequencing the genomes of 1000 actinobacteria strains.</title>
        <authorList>
            <person name="Klenk H.-P."/>
        </authorList>
    </citation>
    <scope>NUCLEOTIDE SEQUENCE [LARGE SCALE GENOMIC DNA]</scope>
    <source>
        <strain evidence="1 2">DSM 18662</strain>
    </source>
</reference>
<dbReference type="RefSeq" id="WP_204916327.1">
    <property type="nucleotide sequence ID" value="NZ_BAAAQP010000011.1"/>
</dbReference>